<accession>A0A9Q1BK10</accession>
<proteinExistence type="predicted"/>
<protein>
    <submittedName>
        <fullName evidence="2">Uncharacterized protein</fullName>
    </submittedName>
</protein>
<dbReference type="EMBL" id="JAIZAY010000015">
    <property type="protein sequence ID" value="KAJ8028060.1"/>
    <property type="molecule type" value="Genomic_DNA"/>
</dbReference>
<evidence type="ECO:0000313" key="2">
    <source>
        <dbReference type="EMBL" id="KAJ8028060.1"/>
    </source>
</evidence>
<gene>
    <name evidence="2" type="ORF">HOLleu_30187</name>
</gene>
<reference evidence="2" key="1">
    <citation type="submission" date="2021-10" db="EMBL/GenBank/DDBJ databases">
        <title>Tropical sea cucumber genome reveals ecological adaptation and Cuvierian tubules defense mechanism.</title>
        <authorList>
            <person name="Chen T."/>
        </authorList>
    </citation>
    <scope>NUCLEOTIDE SEQUENCE</scope>
    <source>
        <strain evidence="2">Nanhai2018</strain>
        <tissue evidence="2">Muscle</tissue>
    </source>
</reference>
<feature type="region of interest" description="Disordered" evidence="1">
    <location>
        <begin position="19"/>
        <end position="92"/>
    </location>
</feature>
<dbReference type="Proteomes" id="UP001152320">
    <property type="component" value="Chromosome 15"/>
</dbReference>
<evidence type="ECO:0000313" key="3">
    <source>
        <dbReference type="Proteomes" id="UP001152320"/>
    </source>
</evidence>
<name>A0A9Q1BK10_HOLLE</name>
<evidence type="ECO:0000256" key="1">
    <source>
        <dbReference type="SAM" id="MobiDB-lite"/>
    </source>
</evidence>
<comment type="caution">
    <text evidence="2">The sequence shown here is derived from an EMBL/GenBank/DDBJ whole genome shotgun (WGS) entry which is preliminary data.</text>
</comment>
<dbReference type="AlphaFoldDB" id="A0A9Q1BK10"/>
<organism evidence="2 3">
    <name type="scientific">Holothuria leucospilota</name>
    <name type="common">Black long sea cucumber</name>
    <name type="synonym">Mertensiothuria leucospilota</name>
    <dbReference type="NCBI Taxonomy" id="206669"/>
    <lineage>
        <taxon>Eukaryota</taxon>
        <taxon>Metazoa</taxon>
        <taxon>Echinodermata</taxon>
        <taxon>Eleutherozoa</taxon>
        <taxon>Echinozoa</taxon>
        <taxon>Holothuroidea</taxon>
        <taxon>Aspidochirotacea</taxon>
        <taxon>Aspidochirotida</taxon>
        <taxon>Holothuriidae</taxon>
        <taxon>Holothuria</taxon>
    </lineage>
</organism>
<keyword evidence="3" id="KW-1185">Reference proteome</keyword>
<dbReference type="OrthoDB" id="10564628at2759"/>
<sequence>MGSPLATSTPIEVTNTMRSELKRLRRQNAVPLDLGVTKRTKYDTAVPPPTPSDEETQLSWPSPVRSPTPPPTVSPLQKGEDEAGCQPIKPSTQPRQNIFYFIHSFLLTYHVCAGYLEGCFILY</sequence>
<feature type="compositionally biased region" description="Pro residues" evidence="1">
    <location>
        <begin position="64"/>
        <end position="73"/>
    </location>
</feature>